<dbReference type="PANTHER" id="PTHR30469">
    <property type="entry name" value="MULTIDRUG RESISTANCE PROTEIN MDTA"/>
    <property type="match status" value="1"/>
</dbReference>
<name>A0A2N3IG80_9BACT</name>
<sequence length="377" mass="43657">MKKQKKNQWKWLWLLLPVGLVVVVSLKTKNKKENFFIVEQKEMTEAVYASGTILPKEEYKVFAMADGILSQKMVREGDSVQSGQVLFHINNQQQQIRLNNAQEAYQIAQKNYDYAHSPVLKELETAIRVAQTQMQNDSVNYIRFKNLWQENATSKIEYDKYTLIYENSKNNFLLQKARYEKAKNDLLLNLQNTQSQVQLNSEINRDYVVRSLFAGKVYEIYKEEGEAVRRGEVIALLGSHQQFYLQMSIDETDIDKIKIGQEVLVKVDIHKGKIFKAKVSKIYPRLNRQNQSFRVDAELDKDQVLEGFSGLTAEANIIIQNKAKALVIPKAFLLEKDSLWIEKDGEKKKIGVTKGIENFEWVEITKGLENNTKVLKP</sequence>
<evidence type="ECO:0000313" key="3">
    <source>
        <dbReference type="Proteomes" id="UP000233387"/>
    </source>
</evidence>
<dbReference type="Gene3D" id="2.40.420.20">
    <property type="match status" value="1"/>
</dbReference>
<organism evidence="2 3">
    <name type="scientific">Raineya orbicola</name>
    <dbReference type="NCBI Taxonomy" id="2016530"/>
    <lineage>
        <taxon>Bacteria</taxon>
        <taxon>Pseudomonadati</taxon>
        <taxon>Bacteroidota</taxon>
        <taxon>Cytophagia</taxon>
        <taxon>Cytophagales</taxon>
        <taxon>Raineyaceae</taxon>
        <taxon>Raineya</taxon>
    </lineage>
</organism>
<dbReference type="RefSeq" id="WP_101358641.1">
    <property type="nucleotide sequence ID" value="NZ_NKXO01000019.1"/>
</dbReference>
<protein>
    <submittedName>
        <fullName evidence="2">HlyD family secretion protein</fullName>
    </submittedName>
</protein>
<dbReference type="GO" id="GO:1990281">
    <property type="term" value="C:efflux pump complex"/>
    <property type="evidence" value="ECO:0007669"/>
    <property type="project" value="TreeGrafter"/>
</dbReference>
<reference evidence="2 3" key="1">
    <citation type="submission" date="2017-06" db="EMBL/GenBank/DDBJ databases">
        <title>Raineya orbicola gen. nov., sp. nov. a slightly thermophilic bacterium of the phylum Bacteroidetes and the description of Raineyaceae fam. nov.</title>
        <authorList>
            <person name="Albuquerque L."/>
            <person name="Polonia A.R.M."/>
            <person name="Barroso C."/>
            <person name="Froufe H.J.C."/>
            <person name="Lage O."/>
            <person name="Lobo-Da-Cunha A."/>
            <person name="Egas C."/>
            <person name="Da Costa M.S."/>
        </authorList>
    </citation>
    <scope>NUCLEOTIDE SEQUENCE [LARGE SCALE GENOMIC DNA]</scope>
    <source>
        <strain evidence="2 3">SPSPC-11</strain>
    </source>
</reference>
<dbReference type="InterPro" id="IPR058792">
    <property type="entry name" value="Beta-barrel_RND_2"/>
</dbReference>
<dbReference type="EMBL" id="NKXO01000019">
    <property type="protein sequence ID" value="PKQ69329.1"/>
    <property type="molecule type" value="Genomic_DNA"/>
</dbReference>
<feature type="domain" description="CusB-like beta-barrel" evidence="1">
    <location>
        <begin position="245"/>
        <end position="302"/>
    </location>
</feature>
<dbReference type="OrthoDB" id="869610at2"/>
<dbReference type="Pfam" id="PF25954">
    <property type="entry name" value="Beta-barrel_RND_2"/>
    <property type="match status" value="1"/>
</dbReference>
<evidence type="ECO:0000259" key="1">
    <source>
        <dbReference type="Pfam" id="PF25954"/>
    </source>
</evidence>
<dbReference type="GO" id="GO:0015562">
    <property type="term" value="F:efflux transmembrane transporter activity"/>
    <property type="evidence" value="ECO:0007669"/>
    <property type="project" value="TreeGrafter"/>
</dbReference>
<dbReference type="PANTHER" id="PTHR30469:SF33">
    <property type="entry name" value="SLR1207 PROTEIN"/>
    <property type="match status" value="1"/>
</dbReference>
<keyword evidence="3" id="KW-1185">Reference proteome</keyword>
<dbReference type="Gene3D" id="1.10.287.470">
    <property type="entry name" value="Helix hairpin bin"/>
    <property type="match status" value="1"/>
</dbReference>
<dbReference type="Proteomes" id="UP000233387">
    <property type="component" value="Unassembled WGS sequence"/>
</dbReference>
<proteinExistence type="predicted"/>
<dbReference type="Gene3D" id="2.40.30.170">
    <property type="match status" value="1"/>
</dbReference>
<dbReference type="AlphaFoldDB" id="A0A2N3IG80"/>
<gene>
    <name evidence="2" type="ORF">Rain11_1374</name>
</gene>
<accession>A0A2N3IG80</accession>
<comment type="caution">
    <text evidence="2">The sequence shown here is derived from an EMBL/GenBank/DDBJ whole genome shotgun (WGS) entry which is preliminary data.</text>
</comment>
<evidence type="ECO:0000313" key="2">
    <source>
        <dbReference type="EMBL" id="PKQ69329.1"/>
    </source>
</evidence>
<dbReference type="SUPFAM" id="SSF111369">
    <property type="entry name" value="HlyD-like secretion proteins"/>
    <property type="match status" value="1"/>
</dbReference>
<dbReference type="Gene3D" id="2.40.50.100">
    <property type="match status" value="1"/>
</dbReference>